<dbReference type="EMBL" id="CATOUU010000674">
    <property type="protein sequence ID" value="CAI9940213.1"/>
    <property type="molecule type" value="Genomic_DNA"/>
</dbReference>
<evidence type="ECO:0000313" key="2">
    <source>
        <dbReference type="EMBL" id="CAL6057284.1"/>
    </source>
</evidence>
<accession>A0AA86UHC1</accession>
<reference evidence="1" key="1">
    <citation type="submission" date="2023-06" db="EMBL/GenBank/DDBJ databases">
        <authorList>
            <person name="Kurt Z."/>
        </authorList>
    </citation>
    <scope>NUCLEOTIDE SEQUENCE</scope>
</reference>
<evidence type="ECO:0000313" key="1">
    <source>
        <dbReference type="EMBL" id="CAI9940213.1"/>
    </source>
</evidence>
<organism evidence="1">
    <name type="scientific">Hexamita inflata</name>
    <dbReference type="NCBI Taxonomy" id="28002"/>
    <lineage>
        <taxon>Eukaryota</taxon>
        <taxon>Metamonada</taxon>
        <taxon>Diplomonadida</taxon>
        <taxon>Hexamitidae</taxon>
        <taxon>Hexamitinae</taxon>
        <taxon>Hexamita</taxon>
    </lineage>
</organism>
<dbReference type="Proteomes" id="UP001642409">
    <property type="component" value="Unassembled WGS sequence"/>
</dbReference>
<evidence type="ECO:0000313" key="3">
    <source>
        <dbReference type="Proteomes" id="UP001642409"/>
    </source>
</evidence>
<comment type="caution">
    <text evidence="1">The sequence shown here is derived from an EMBL/GenBank/DDBJ whole genome shotgun (WGS) entry which is preliminary data.</text>
</comment>
<reference evidence="2 3" key="2">
    <citation type="submission" date="2024-07" db="EMBL/GenBank/DDBJ databases">
        <authorList>
            <person name="Akdeniz Z."/>
        </authorList>
    </citation>
    <scope>NUCLEOTIDE SEQUENCE [LARGE SCALE GENOMIC DNA]</scope>
</reference>
<name>A0AA86UHC1_9EUKA</name>
<keyword evidence="3" id="KW-1185">Reference proteome</keyword>
<sequence>MIGKTDKSVRNIIQEGINYLITQNNLLVDDFRQKLNEIYTTKKHDLGRMKKYYKLAITQIQQLDQAYQFKYKKQKDGVIKSICRDEYTKMYKQALQICLQTDFSDASIQQICKTINSLSKQQRNIFWTNVGQQIFSNYQQLKTNHNIKKYYDIQYQQYAYSPLQQSDLQQIKQFVQNNINLTTSEMVMQLMTNQFKYKDVYCNQIRRTINSFKKQQSENTMFPNRKTNTFQSTYKYLSQHTKMFSNQSSIQKVPCIKTQYCLETQQHYSDIFQEALKSSLNIQSSNSGFQICNTIINLNKLQSQTFWSYLKQTQKTAFIKLKVYYKASFQSVLFSDHLNESDKTFIRNWLDQDQTSSIADITQSLMQNYFKDRDIFYYEIYRFVFNQSQVQRYTKRESNISYTKYYTEIYRQGLSHVLEQDIDINIEPEEIIRQIDLLDRRQSRQFWKFLESNVVPHKTSIQLRDYFNIRYRKMWSCSQLSIVDKTFIDKFCQSHNELDNNQIAIQLSESYFKDKNKSQQQIHLYIDQHQQNTYTNPSNPLAKLNKYTKFYNEALNVLFQHLKDLSPKAICETINSLNQQQSLQFWNYLTTIVEPKLNVNLLKQYYNNSYQAVLYSGRLTGEDKQSIQLFCEQNKELTKKQQTKLLLETHYQDRDIFYWEMYRYISNYETLNKQKTKYNK</sequence>
<protein>
    <submittedName>
        <fullName evidence="1">Uncharacterized protein</fullName>
    </submittedName>
</protein>
<proteinExistence type="predicted"/>
<gene>
    <name evidence="1" type="ORF">HINF_LOCUS27858</name>
    <name evidence="2" type="ORF">HINF_LOCUS47433</name>
</gene>
<dbReference type="AlphaFoldDB" id="A0AA86UHC1"/>
<dbReference type="EMBL" id="CAXDID020000213">
    <property type="protein sequence ID" value="CAL6057284.1"/>
    <property type="molecule type" value="Genomic_DNA"/>
</dbReference>